<evidence type="ECO:0000256" key="9">
    <source>
        <dbReference type="ARBA" id="ARBA00023128"/>
    </source>
</evidence>
<proteinExistence type="inferred from homology"/>
<dbReference type="Pfam" id="PF04716">
    <property type="entry name" value="ETC_C1_NDUFA5"/>
    <property type="match status" value="1"/>
</dbReference>
<evidence type="ECO:0000256" key="1">
    <source>
        <dbReference type="ARBA" id="ARBA00003195"/>
    </source>
</evidence>
<name>A0A922M1H6_SPOEX</name>
<comment type="subcellular location">
    <subcellularLocation>
        <location evidence="2">Mitochondrion inner membrane</location>
        <topology evidence="2">Peripheral membrane protein</topology>
        <orientation evidence="2">Matrix side</orientation>
    </subcellularLocation>
</comment>
<dbReference type="PANTHER" id="PTHR12653:SF0">
    <property type="entry name" value="NADH DEHYDROGENASE [UBIQUINONE] 1 ALPHA SUBCOMPLEX SUBUNIT 5"/>
    <property type="match status" value="1"/>
</dbReference>
<evidence type="ECO:0000256" key="7">
    <source>
        <dbReference type="ARBA" id="ARBA00022792"/>
    </source>
</evidence>
<comment type="caution">
    <text evidence="11">The sequence shown here is derived from an EMBL/GenBank/DDBJ whole genome shotgun (WGS) entry which is preliminary data.</text>
</comment>
<dbReference type="GO" id="GO:0022904">
    <property type="term" value="P:respiratory electron transport chain"/>
    <property type="evidence" value="ECO:0007669"/>
    <property type="project" value="InterPro"/>
</dbReference>
<evidence type="ECO:0000256" key="4">
    <source>
        <dbReference type="ARBA" id="ARBA00011533"/>
    </source>
</evidence>
<evidence type="ECO:0000256" key="6">
    <source>
        <dbReference type="ARBA" id="ARBA00022660"/>
    </source>
</evidence>
<dbReference type="PANTHER" id="PTHR12653">
    <property type="entry name" value="NADH-UBIQUINONE OXIDOREDUCTASE 13 KD-B SUBUNIT"/>
    <property type="match status" value="1"/>
</dbReference>
<comment type="function">
    <text evidence="1">Accessory subunit of the mitochondrial membrane respiratory chain NADH dehydrogenase (Complex I), that is believed not to be involved in catalysis. Complex I functions in the transfer of electrons from NADH to the respiratory chain. The immediate electron acceptor for the enzyme is believed to be ubiquinone.</text>
</comment>
<keyword evidence="7" id="KW-0999">Mitochondrion inner membrane</keyword>
<keyword evidence="9" id="KW-0496">Mitochondrion</keyword>
<organism evidence="11 12">
    <name type="scientific">Spodoptera exigua</name>
    <name type="common">Beet armyworm</name>
    <name type="synonym">Noctua fulgens</name>
    <dbReference type="NCBI Taxonomy" id="7107"/>
    <lineage>
        <taxon>Eukaryota</taxon>
        <taxon>Metazoa</taxon>
        <taxon>Ecdysozoa</taxon>
        <taxon>Arthropoda</taxon>
        <taxon>Hexapoda</taxon>
        <taxon>Insecta</taxon>
        <taxon>Pterygota</taxon>
        <taxon>Neoptera</taxon>
        <taxon>Endopterygota</taxon>
        <taxon>Lepidoptera</taxon>
        <taxon>Glossata</taxon>
        <taxon>Ditrysia</taxon>
        <taxon>Noctuoidea</taxon>
        <taxon>Noctuidae</taxon>
        <taxon>Amphipyrinae</taxon>
        <taxon>Spodoptera</taxon>
    </lineage>
</organism>
<keyword evidence="6" id="KW-0679">Respiratory chain</keyword>
<evidence type="ECO:0000313" key="12">
    <source>
        <dbReference type="Proteomes" id="UP000814243"/>
    </source>
</evidence>
<keyword evidence="8" id="KW-0249">Electron transport</keyword>
<evidence type="ECO:0000256" key="8">
    <source>
        <dbReference type="ARBA" id="ARBA00022982"/>
    </source>
</evidence>
<evidence type="ECO:0000256" key="5">
    <source>
        <dbReference type="ARBA" id="ARBA00022448"/>
    </source>
</evidence>
<dbReference type="InterPro" id="IPR006806">
    <property type="entry name" value="NDUFA5"/>
</dbReference>
<protein>
    <recommendedName>
        <fullName evidence="13">NADH dehydrogenase [ubiquinone] 1 alpha subcomplex subunit 5</fullName>
    </recommendedName>
</protein>
<keyword evidence="5" id="KW-0813">Transport</keyword>
<evidence type="ECO:0000256" key="10">
    <source>
        <dbReference type="ARBA" id="ARBA00023136"/>
    </source>
</evidence>
<evidence type="ECO:0008006" key="13">
    <source>
        <dbReference type="Google" id="ProtNLM"/>
    </source>
</evidence>
<keyword evidence="10" id="KW-0472">Membrane</keyword>
<comment type="similarity">
    <text evidence="3">Belongs to the complex I NDUFA5 subunit family.</text>
</comment>
<dbReference type="Proteomes" id="UP000814243">
    <property type="component" value="Unassembled WGS sequence"/>
</dbReference>
<dbReference type="EMBL" id="JACEFF010000922">
    <property type="protein sequence ID" value="KAH9628224.1"/>
    <property type="molecule type" value="Genomic_DNA"/>
</dbReference>
<dbReference type="AlphaFoldDB" id="A0A922M1H6"/>
<dbReference type="GO" id="GO:0005743">
    <property type="term" value="C:mitochondrial inner membrane"/>
    <property type="evidence" value="ECO:0007669"/>
    <property type="project" value="UniProtKB-SubCell"/>
</dbReference>
<reference evidence="11" key="1">
    <citation type="journal article" date="2021" name="G3 (Bethesda)">
        <title>Genome and transcriptome analysis of the beet armyworm Spodoptera exigua reveals targets for pest control. .</title>
        <authorList>
            <person name="Simon S."/>
            <person name="Breeschoten T."/>
            <person name="Jansen H.J."/>
            <person name="Dirks R.P."/>
            <person name="Schranz M.E."/>
            <person name="Ros V.I.D."/>
        </authorList>
    </citation>
    <scope>NUCLEOTIDE SEQUENCE</scope>
    <source>
        <strain evidence="11">TB_SE_WUR_2020</strain>
    </source>
</reference>
<gene>
    <name evidence="11" type="ORF">HF086_006701</name>
</gene>
<sequence length="179" mass="19791">MSKVAKSESRVVLVGDGDGDGYCSCSGMRIGDLGGVLLEAAKLTRSWFCQKPGYGLYSSSAIMVLVKTSTGLVGLAVHPNPSHTLTSLYGKILRVLNKMPAHSAYRKYTEIIVTERNNVVRMSRDFTEIEAKINGGQAEELIVQAENELKLARQMLNWKPWESLIEKPPPGQWTWPPVK</sequence>
<accession>A0A922M1H6</accession>
<comment type="subunit">
    <text evidence="4">Complex I is composed of 45 different subunits.</text>
</comment>
<evidence type="ECO:0000256" key="2">
    <source>
        <dbReference type="ARBA" id="ARBA00004443"/>
    </source>
</evidence>
<evidence type="ECO:0000256" key="3">
    <source>
        <dbReference type="ARBA" id="ARBA00010261"/>
    </source>
</evidence>
<evidence type="ECO:0000313" key="11">
    <source>
        <dbReference type="EMBL" id="KAH9628224.1"/>
    </source>
</evidence>